<dbReference type="InterPro" id="IPR036866">
    <property type="entry name" value="RibonucZ/Hydroxyglut_hydro"/>
</dbReference>
<dbReference type="SUPFAM" id="SSF51206">
    <property type="entry name" value="cAMP-binding domain-like"/>
    <property type="match status" value="2"/>
</dbReference>
<feature type="compositionally biased region" description="Acidic residues" evidence="1">
    <location>
        <begin position="704"/>
        <end position="730"/>
    </location>
</feature>
<dbReference type="PANTHER" id="PTHR11635">
    <property type="entry name" value="CAMP-DEPENDENT PROTEIN KINASE REGULATORY CHAIN"/>
    <property type="match status" value="1"/>
</dbReference>
<dbReference type="EMBL" id="BRYB01001651">
    <property type="protein sequence ID" value="GMI30374.1"/>
    <property type="molecule type" value="Genomic_DNA"/>
</dbReference>
<name>A0ABQ6MQU4_9STRA</name>
<dbReference type="SUPFAM" id="SSF56281">
    <property type="entry name" value="Metallo-hydrolase/oxidoreductase"/>
    <property type="match status" value="1"/>
</dbReference>
<dbReference type="Proteomes" id="UP001165060">
    <property type="component" value="Unassembled WGS sequence"/>
</dbReference>
<evidence type="ECO:0000313" key="4">
    <source>
        <dbReference type="Proteomes" id="UP001165060"/>
    </source>
</evidence>
<reference evidence="3 4" key="1">
    <citation type="journal article" date="2023" name="Commun. Biol.">
        <title>Genome analysis of Parmales, the sister group of diatoms, reveals the evolutionary specialization of diatoms from phago-mixotrophs to photoautotrophs.</title>
        <authorList>
            <person name="Ban H."/>
            <person name="Sato S."/>
            <person name="Yoshikawa S."/>
            <person name="Yamada K."/>
            <person name="Nakamura Y."/>
            <person name="Ichinomiya M."/>
            <person name="Sato N."/>
            <person name="Blanc-Mathieu R."/>
            <person name="Endo H."/>
            <person name="Kuwata A."/>
            <person name="Ogata H."/>
        </authorList>
    </citation>
    <scope>NUCLEOTIDE SEQUENCE [LARGE SCALE GENOMIC DNA]</scope>
</reference>
<feature type="compositionally biased region" description="Low complexity" evidence="1">
    <location>
        <begin position="81"/>
        <end position="90"/>
    </location>
</feature>
<gene>
    <name evidence="3" type="ORF">TeGR_g72</name>
</gene>
<dbReference type="InterPro" id="IPR014710">
    <property type="entry name" value="RmlC-like_jellyroll"/>
</dbReference>
<dbReference type="PROSITE" id="PS50042">
    <property type="entry name" value="CNMP_BINDING_3"/>
    <property type="match status" value="1"/>
</dbReference>
<dbReference type="Gene3D" id="2.60.120.10">
    <property type="entry name" value="Jelly Rolls"/>
    <property type="match status" value="2"/>
</dbReference>
<feature type="domain" description="Cyclic nucleotide-binding" evidence="2">
    <location>
        <begin position="630"/>
        <end position="687"/>
    </location>
</feature>
<dbReference type="InterPro" id="IPR050503">
    <property type="entry name" value="cAMP-dep_PK_reg_su-like"/>
</dbReference>
<dbReference type="PANTHER" id="PTHR11635:SF152">
    <property type="entry name" value="CAMP-DEPENDENT PROTEIN KINASE TYPE I REGULATORY SUBUNIT-RELATED"/>
    <property type="match status" value="1"/>
</dbReference>
<dbReference type="CDD" id="cd00038">
    <property type="entry name" value="CAP_ED"/>
    <property type="match status" value="2"/>
</dbReference>
<accession>A0ABQ6MQU4</accession>
<keyword evidence="4" id="KW-1185">Reference proteome</keyword>
<organism evidence="3 4">
    <name type="scientific">Tetraparma gracilis</name>
    <dbReference type="NCBI Taxonomy" id="2962635"/>
    <lineage>
        <taxon>Eukaryota</taxon>
        <taxon>Sar</taxon>
        <taxon>Stramenopiles</taxon>
        <taxon>Ochrophyta</taxon>
        <taxon>Bolidophyceae</taxon>
        <taxon>Parmales</taxon>
        <taxon>Triparmaceae</taxon>
        <taxon>Tetraparma</taxon>
    </lineage>
</organism>
<dbReference type="InterPro" id="IPR018490">
    <property type="entry name" value="cNMP-bd_dom_sf"/>
</dbReference>
<evidence type="ECO:0000313" key="3">
    <source>
        <dbReference type="EMBL" id="GMI30374.1"/>
    </source>
</evidence>
<sequence length="950" mass="102556">MSSPAPDGEGDSSSVKSKLAIAQSIDKQVGDKGGALEELSQQQSPRSRKQEDKKTRNRAQSEAAFLSPKFMRAGPISSQAPLGSPPGNSSDPPPAFFSGRLPHGSVYMETGVGSVIVSCPGNTVIDLLSAGLALPRAVVLPSTMFCQQLGIALGLSLSSVETLALTLLHARQASETPGDPLMLVCSNLETKERVESIFSLTLLMTIRDGEVRRDDYSPKFPRGNLPKLSKEIAFLQPFLKSGTIDYIARVGSEGPPAAESLGVGDLVTFKCFDNDNDINDNCAVEFEKEVEGGTTTLFVTEEEGHGGAYKMTESVPDPENSGSFNVKKMSVSSVMKLQDTLPLSRPAHTFSPPLFGVTVLGNSTGADASPDSAPTGYVIWVNRRGILVNPPPYAAARLDREFGVHPSLISDVIVTSVREGSEGGALQKVMQEEQVTIHSTKTLYNRMLGKYSSLSGLPESLLKSSSLFRQICIGTSLKICGANFEFFYNVDATATLGFVCHFAGRKLLFSGGFTLSHNVLKTMESVEVLSPGRLQRLLDLLEDEYEQIFHDMPFSNEEGTSQVLETLSGLKDGIKSKLLVSHCPSSVTLPPSLARAPSGTDDKSTIAFDVPPPLYSSATNLIETIEKKVFFQGLSIEHAASLIQIAEKRNYKKGELIIKSGEIIGELSVIVSGKVQIVVERRKDKDEAAAEGRIRRMQTPAVAEGEEEEEEEDEEEEGGEEGGEGGEEEAVERITIEWCTGDCYGEEALISGTSTYDAYALTDLEVVQIANSDLQWILAGTPVTHRIQRIHDMRRAASPLENVLAHNSLLSNLTRAQKLAIEMNATVETAKKGTCLWQRGESCEFAIILVSGRVLFPNAIAKLMSGLMKKSGTMMIKKEDVSHNYCPDVFLHGAFIGNVARIKDKDGVNNNTLQAVSDCTFFKLGAAQLESIVGNNPGLLLALGTSEFVL</sequence>
<proteinExistence type="predicted"/>
<comment type="caution">
    <text evidence="3">The sequence shown here is derived from an EMBL/GenBank/DDBJ whole genome shotgun (WGS) entry which is preliminary data.</text>
</comment>
<evidence type="ECO:0000256" key="1">
    <source>
        <dbReference type="SAM" id="MobiDB-lite"/>
    </source>
</evidence>
<dbReference type="InterPro" id="IPR000595">
    <property type="entry name" value="cNMP-bd_dom"/>
</dbReference>
<protein>
    <recommendedName>
        <fullName evidence="2">Cyclic nucleotide-binding domain-containing protein</fullName>
    </recommendedName>
</protein>
<feature type="region of interest" description="Disordered" evidence="1">
    <location>
        <begin position="1"/>
        <end position="97"/>
    </location>
</feature>
<evidence type="ECO:0000259" key="2">
    <source>
        <dbReference type="PROSITE" id="PS50042"/>
    </source>
</evidence>
<feature type="region of interest" description="Disordered" evidence="1">
    <location>
        <begin position="688"/>
        <end position="730"/>
    </location>
</feature>